<evidence type="ECO:0000256" key="5">
    <source>
        <dbReference type="ARBA" id="ARBA00020673"/>
    </source>
</evidence>
<keyword evidence="6 11" id="KW-0812">Transmembrane</keyword>
<evidence type="ECO:0000313" key="14">
    <source>
        <dbReference type="Proteomes" id="UP000193218"/>
    </source>
</evidence>
<evidence type="ECO:0000256" key="11">
    <source>
        <dbReference type="SAM" id="Phobius"/>
    </source>
</evidence>
<protein>
    <recommendedName>
        <fullName evidence="4">Golgi apparatus membrane protein TVP38</fullName>
    </recommendedName>
    <alternativeName>
        <fullName evidence="5">Golgi apparatus membrane protein tvp38</fullName>
    </alternativeName>
</protein>
<dbReference type="EMBL" id="NBSH01000006">
    <property type="protein sequence ID" value="ORX37300.1"/>
    <property type="molecule type" value="Genomic_DNA"/>
</dbReference>
<dbReference type="Proteomes" id="UP000193218">
    <property type="component" value="Unassembled WGS sequence"/>
</dbReference>
<dbReference type="InParanoid" id="A0A1Y1UGW5"/>
<feature type="transmembrane region" description="Helical" evidence="11">
    <location>
        <begin position="120"/>
        <end position="138"/>
    </location>
</feature>
<evidence type="ECO:0000256" key="9">
    <source>
        <dbReference type="ARBA" id="ARBA00023136"/>
    </source>
</evidence>
<comment type="caution">
    <text evidence="13">The sequence shown here is derived from an EMBL/GenBank/DDBJ whole genome shotgun (WGS) entry which is preliminary data.</text>
</comment>
<reference evidence="13 14" key="1">
    <citation type="submission" date="2017-03" db="EMBL/GenBank/DDBJ databases">
        <title>Widespread Adenine N6-methylation of Active Genes in Fungi.</title>
        <authorList>
            <consortium name="DOE Joint Genome Institute"/>
            <person name="Mondo S.J."/>
            <person name="Dannebaum R.O."/>
            <person name="Kuo R.C."/>
            <person name="Louie K.B."/>
            <person name="Bewick A.J."/>
            <person name="Labutti K."/>
            <person name="Haridas S."/>
            <person name="Kuo A."/>
            <person name="Salamov A."/>
            <person name="Ahrendt S.R."/>
            <person name="Lau R."/>
            <person name="Bowen B.P."/>
            <person name="Lipzen A."/>
            <person name="Sullivan W."/>
            <person name="Andreopoulos W.B."/>
            <person name="Clum A."/>
            <person name="Lindquist E."/>
            <person name="Daum C."/>
            <person name="Northen T.R."/>
            <person name="Ramamoorthy G."/>
            <person name="Schmitz R.J."/>
            <person name="Gryganskyi A."/>
            <person name="Culley D."/>
            <person name="Magnuson J."/>
            <person name="James T.Y."/>
            <person name="O'Malley M.A."/>
            <person name="Stajich J.E."/>
            <person name="Spatafora J.W."/>
            <person name="Visel A."/>
            <person name="Grigoriev I.V."/>
        </authorList>
    </citation>
    <scope>NUCLEOTIDE SEQUENCE [LARGE SCALE GENOMIC DNA]</scope>
    <source>
        <strain evidence="13 14">NRRL Y-17943</strain>
    </source>
</reference>
<accession>A0A1Y1UGW5</accession>
<comment type="subcellular location">
    <subcellularLocation>
        <location evidence="2">Golgi apparatus membrane</location>
        <topology evidence="2">Multi-pass membrane protein</topology>
    </subcellularLocation>
</comment>
<evidence type="ECO:0000256" key="3">
    <source>
        <dbReference type="ARBA" id="ARBA00008640"/>
    </source>
</evidence>
<dbReference type="Pfam" id="PF09335">
    <property type="entry name" value="VTT_dom"/>
    <property type="match status" value="1"/>
</dbReference>
<dbReference type="InterPro" id="IPR032816">
    <property type="entry name" value="VTT_dom"/>
</dbReference>
<evidence type="ECO:0000256" key="4">
    <source>
        <dbReference type="ARBA" id="ARBA00013533"/>
    </source>
</evidence>
<comment type="similarity">
    <text evidence="3">Belongs to the TVP38/TMEM64 family.</text>
</comment>
<keyword evidence="8" id="KW-0333">Golgi apparatus</keyword>
<dbReference type="RefSeq" id="XP_021871338.1">
    <property type="nucleotide sequence ID" value="XM_022012790.1"/>
</dbReference>
<dbReference type="GO" id="GO:0000139">
    <property type="term" value="C:Golgi membrane"/>
    <property type="evidence" value="ECO:0007669"/>
    <property type="project" value="UniProtKB-SubCell"/>
</dbReference>
<dbReference type="InterPro" id="IPR051076">
    <property type="entry name" value="Golgi_membrane_TVP38/TMEM64"/>
</dbReference>
<evidence type="ECO:0000259" key="12">
    <source>
        <dbReference type="Pfam" id="PF09335"/>
    </source>
</evidence>
<dbReference type="GeneID" id="33554598"/>
<evidence type="ECO:0000256" key="2">
    <source>
        <dbReference type="ARBA" id="ARBA00004653"/>
    </source>
</evidence>
<feature type="compositionally biased region" description="Low complexity" evidence="10">
    <location>
        <begin position="353"/>
        <end position="404"/>
    </location>
</feature>
<sequence length="419" mass="47690">MASHQTAGNYSSGQRYDQGAQPTHSKAYSQSGFQPNVAYTAPIRQPPPDELTAEELEAYERGIINWEKARNWRFWFRKEWKWWYVAFVFLVIIVALMAFFHKTIINWLEPFVRKIQAIKYGWLIPVGILFALSFPPLFGNEIVMVLVGLVWGLGIGFAIVAVGIILGEGANYFVFKYLCTNRAKKMTKKSLNYACLSQAIIEGGFVMAWIVRLSVIPTHFTTAVFAVCGLKWYHFFLALILALPKQLLSVYVGVVLGEQNPTSNSHVVSDSVFGVTAVVTIGALIFIYRRMMAVRKKVIIGMRDDLQAQGVKIPDQYATGAFETDAGETSNRTWAHPFPHHAITEPQGSSPHQYHTQPQLQYQQQQSYSSAQDGFQHQPYSSSQDGYQQQQQQQQPSHQNEYQQNAYSKYRQQPVDQRR</sequence>
<evidence type="ECO:0000256" key="10">
    <source>
        <dbReference type="SAM" id="MobiDB-lite"/>
    </source>
</evidence>
<keyword evidence="14" id="KW-1185">Reference proteome</keyword>
<evidence type="ECO:0000256" key="7">
    <source>
        <dbReference type="ARBA" id="ARBA00022989"/>
    </source>
</evidence>
<evidence type="ECO:0000313" key="13">
    <source>
        <dbReference type="EMBL" id="ORX37300.1"/>
    </source>
</evidence>
<organism evidence="13 14">
    <name type="scientific">Kockovaella imperatae</name>
    <dbReference type="NCBI Taxonomy" id="4999"/>
    <lineage>
        <taxon>Eukaryota</taxon>
        <taxon>Fungi</taxon>
        <taxon>Dikarya</taxon>
        <taxon>Basidiomycota</taxon>
        <taxon>Agaricomycotina</taxon>
        <taxon>Tremellomycetes</taxon>
        <taxon>Tremellales</taxon>
        <taxon>Cuniculitremaceae</taxon>
        <taxon>Kockovaella</taxon>
    </lineage>
</organism>
<gene>
    <name evidence="13" type="ORF">BD324DRAFT_439769</name>
</gene>
<proteinExistence type="inferred from homology"/>
<keyword evidence="9 11" id="KW-0472">Membrane</keyword>
<evidence type="ECO:0000256" key="8">
    <source>
        <dbReference type="ARBA" id="ARBA00023034"/>
    </source>
</evidence>
<evidence type="ECO:0000256" key="6">
    <source>
        <dbReference type="ARBA" id="ARBA00022692"/>
    </source>
</evidence>
<feature type="domain" description="VTT" evidence="12">
    <location>
        <begin position="140"/>
        <end position="253"/>
    </location>
</feature>
<dbReference type="PANTHER" id="PTHR47549:SF2">
    <property type="entry name" value="GOLGI APPARATUS MEMBRANE PROTEIN TVP38"/>
    <property type="match status" value="1"/>
</dbReference>
<feature type="compositionally biased region" description="Polar residues" evidence="10">
    <location>
        <begin position="405"/>
        <end position="419"/>
    </location>
</feature>
<keyword evidence="7 11" id="KW-1133">Transmembrane helix</keyword>
<feature type="region of interest" description="Disordered" evidence="10">
    <location>
        <begin position="1"/>
        <end position="29"/>
    </location>
</feature>
<feature type="region of interest" description="Disordered" evidence="10">
    <location>
        <begin position="328"/>
        <end position="419"/>
    </location>
</feature>
<feature type="transmembrane region" description="Helical" evidence="11">
    <location>
        <begin position="82"/>
        <end position="100"/>
    </location>
</feature>
<dbReference type="STRING" id="4999.A0A1Y1UGW5"/>
<evidence type="ECO:0000256" key="1">
    <source>
        <dbReference type="ARBA" id="ARBA00002978"/>
    </source>
</evidence>
<dbReference type="AlphaFoldDB" id="A0A1Y1UGW5"/>
<dbReference type="FunCoup" id="A0A1Y1UGW5">
    <property type="interactions" value="25"/>
</dbReference>
<name>A0A1Y1UGW5_9TREE</name>
<feature type="transmembrane region" description="Helical" evidence="11">
    <location>
        <begin position="271"/>
        <end position="288"/>
    </location>
</feature>
<dbReference type="OrthoDB" id="166803at2759"/>
<feature type="transmembrane region" description="Helical" evidence="11">
    <location>
        <begin position="145"/>
        <end position="166"/>
    </location>
</feature>
<dbReference type="PANTHER" id="PTHR47549">
    <property type="entry name" value="GOLGI APPARATUS MEMBRANE PROTEIN TVP38-RELATED"/>
    <property type="match status" value="1"/>
</dbReference>
<comment type="function">
    <text evidence="1">Golgi membrane protein involved in vesicular trafficking and spindle migration.</text>
</comment>